<evidence type="ECO:0000313" key="3">
    <source>
        <dbReference type="EMBL" id="RNB82640.1"/>
    </source>
</evidence>
<dbReference type="PANTHER" id="PTHR13707:SF57">
    <property type="entry name" value="SUCCINYL-COA:3-KETOACID COENZYME A TRANSFERASE SUBUNIT B-RELATED"/>
    <property type="match status" value="1"/>
</dbReference>
<dbReference type="SUPFAM" id="SSF100950">
    <property type="entry name" value="NagB/RpiA/CoA transferase-like"/>
    <property type="match status" value="1"/>
</dbReference>
<dbReference type="Proteomes" id="UP000269573">
    <property type="component" value="Unassembled WGS sequence"/>
</dbReference>
<evidence type="ECO:0000256" key="1">
    <source>
        <dbReference type="ARBA" id="ARBA00007047"/>
    </source>
</evidence>
<keyword evidence="4" id="KW-1185">Reference proteome</keyword>
<dbReference type="NCBIfam" id="TIGR02428">
    <property type="entry name" value="pcaJ_scoB_fam"/>
    <property type="match status" value="1"/>
</dbReference>
<dbReference type="Pfam" id="PF01144">
    <property type="entry name" value="CoA_trans"/>
    <property type="match status" value="1"/>
</dbReference>
<dbReference type="GO" id="GO:0008410">
    <property type="term" value="F:CoA-transferase activity"/>
    <property type="evidence" value="ECO:0007669"/>
    <property type="project" value="InterPro"/>
</dbReference>
<dbReference type="EMBL" id="RHHU01000012">
    <property type="protein sequence ID" value="RNB82640.1"/>
    <property type="molecule type" value="Genomic_DNA"/>
</dbReference>
<keyword evidence="2 3" id="KW-0808">Transferase</keyword>
<protein>
    <submittedName>
        <fullName evidence="3">3-oxoacid CoA-transferase subunit B</fullName>
    </submittedName>
</protein>
<dbReference type="PANTHER" id="PTHR13707">
    <property type="entry name" value="KETOACID-COENZYME A TRANSFERASE"/>
    <property type="match status" value="1"/>
</dbReference>
<dbReference type="SMART" id="SM00882">
    <property type="entry name" value="CoA_trans"/>
    <property type="match status" value="1"/>
</dbReference>
<name>A0A3M8D3H5_9BACL</name>
<dbReference type="InterPro" id="IPR004165">
    <property type="entry name" value="CoA_trans_fam_I"/>
</dbReference>
<comment type="similarity">
    <text evidence="1">Belongs to the 3-oxoacid CoA-transferase subunit B family.</text>
</comment>
<evidence type="ECO:0000313" key="4">
    <source>
        <dbReference type="Proteomes" id="UP000269573"/>
    </source>
</evidence>
<reference evidence="3 4" key="1">
    <citation type="submission" date="2018-10" db="EMBL/GenBank/DDBJ databases">
        <title>Phylogenomics of Brevibacillus.</title>
        <authorList>
            <person name="Dunlap C."/>
        </authorList>
    </citation>
    <scope>NUCLEOTIDE SEQUENCE [LARGE SCALE GENOMIC DNA]</scope>
    <source>
        <strain evidence="3 4">JCM 15774</strain>
    </source>
</reference>
<accession>A0A3M8D3H5</accession>
<evidence type="ECO:0000256" key="2">
    <source>
        <dbReference type="ARBA" id="ARBA00022679"/>
    </source>
</evidence>
<dbReference type="InterPro" id="IPR012791">
    <property type="entry name" value="3-oxoacid_CoA-transf_B"/>
</dbReference>
<dbReference type="Gene3D" id="3.40.1080.10">
    <property type="entry name" value="Glutaconate Coenzyme A-transferase"/>
    <property type="match status" value="1"/>
</dbReference>
<gene>
    <name evidence="3" type="ORF">EDM59_20850</name>
</gene>
<dbReference type="AlphaFoldDB" id="A0A3M8D3H5"/>
<proteinExistence type="inferred from homology"/>
<comment type="caution">
    <text evidence="3">The sequence shown here is derived from an EMBL/GenBank/DDBJ whole genome shotgun (WGS) entry which is preliminary data.</text>
</comment>
<dbReference type="InterPro" id="IPR037171">
    <property type="entry name" value="NagB/RpiA_transferase-like"/>
</dbReference>
<organism evidence="3 4">
    <name type="scientific">Brevibacillus nitrificans</name>
    <dbReference type="NCBI Taxonomy" id="651560"/>
    <lineage>
        <taxon>Bacteria</taxon>
        <taxon>Bacillati</taxon>
        <taxon>Bacillota</taxon>
        <taxon>Bacilli</taxon>
        <taxon>Bacillales</taxon>
        <taxon>Paenibacillaceae</taxon>
        <taxon>Brevibacillus</taxon>
    </lineage>
</organism>
<sequence length="217" mass="23022">MNKVDVNNQIAKRVAQELRTGDVVNLGIGIPTLVADHVPRGIQVYFQTENGLLGVGPTPEPGQVDPNLVNAGKFPVTEEVGASYFSSADSFAMIRGGHVDIAVLGVLQIDRFGRIANYAVPGKTILGVGGAMDLLVGARKIVVATTHVTKDGKPKIVSDCTYPLSGTRKVDLIVTEYAVFSVQEEGLVLEEIAEGTTLAEVQRLTEAPFQLGMGIHS</sequence>